<feature type="compositionally biased region" description="Acidic residues" evidence="1">
    <location>
        <begin position="336"/>
        <end position="346"/>
    </location>
</feature>
<protein>
    <submittedName>
        <fullName evidence="2">Uncharacterized protein</fullName>
    </submittedName>
</protein>
<proteinExistence type="predicted"/>
<feature type="compositionally biased region" description="Polar residues" evidence="1">
    <location>
        <begin position="324"/>
        <end position="333"/>
    </location>
</feature>
<sequence>MAGTRPALAAYCEDASDDSDTQTDTRRHNSSGGHANVAAKRSHPSDLNNVKSVEVVGPDAASDSGHQSSPPTSAGTGPAPSPSRRRPTLENTRERSSQSSPRKPLVRVASSARRDREKEVECNVPNCECKQSQSQRRRRPQLSSLDSAVDVRYPSYDERSQRSDPSNYPPPSPQSARQPPPYNQGSAIIQPASSMRRRTSSTSRPRPVSYHSGVPSEAGGYWVPGMPIPDRGPPPSMSAQYAVPSPMQQFPPMSQTPTNGYYPPGHPMYPAPYEPSRPPLAQRNSSQYSTRRPSSQYGAPVISYEQQPYRETNVSARPRPSARYDSNQPPTFDSSSSEESESEEEDDRRRMPPPPRRPSIRQSNPNSYSDRMTQSQQLPPRDRDRDRERERERDRESRPPRPTSRPARPTSTAPTRTPSLRRPSLVQREVPKSVSYSNSAGNAKVVVETAKSRRRQSYMGHELAYELESKSRNNHPLYRGETVVNNSQPRRRQTVTDDRRRDENFVDTKKRDAEAYQQRMRGDPVLPLTEQLLKASKRTSRVPSGASEAGSTRSKNSHDRATRVSQSGQSIVTNSGNGEIKLRLDGATSFNLQLSGGERTIRVEEAENGMRELTIATPRGNEVNYNRSERGSIAGRRPLIMARRDAEETSVRSRRSSRSGRAETERRPLRRERYED</sequence>
<feature type="compositionally biased region" description="Polar residues" evidence="1">
    <location>
        <begin position="368"/>
        <end position="377"/>
    </location>
</feature>
<accession>A0A6A6QLX4</accession>
<gene>
    <name evidence="2" type="ORF">BU16DRAFT_95498</name>
</gene>
<keyword evidence="3" id="KW-1185">Reference proteome</keyword>
<dbReference type="AlphaFoldDB" id="A0A6A6QLX4"/>
<dbReference type="EMBL" id="MU004193">
    <property type="protein sequence ID" value="KAF2492980.1"/>
    <property type="molecule type" value="Genomic_DNA"/>
</dbReference>
<feature type="compositionally biased region" description="Basic and acidic residues" evidence="1">
    <location>
        <begin position="660"/>
        <end position="676"/>
    </location>
</feature>
<name>A0A6A6QLX4_9PEZI</name>
<feature type="compositionally biased region" description="Low complexity" evidence="1">
    <location>
        <begin position="244"/>
        <end position="258"/>
    </location>
</feature>
<feature type="region of interest" description="Disordered" evidence="1">
    <location>
        <begin position="1"/>
        <end position="501"/>
    </location>
</feature>
<feature type="compositionally biased region" description="Polar residues" evidence="1">
    <location>
        <begin position="563"/>
        <end position="572"/>
    </location>
</feature>
<dbReference type="OrthoDB" id="5407458at2759"/>
<dbReference type="Proteomes" id="UP000799750">
    <property type="component" value="Unassembled WGS sequence"/>
</dbReference>
<feature type="compositionally biased region" description="Basic and acidic residues" evidence="1">
    <location>
        <begin position="112"/>
        <end position="121"/>
    </location>
</feature>
<feature type="compositionally biased region" description="Basic and acidic residues" evidence="1">
    <location>
        <begin position="87"/>
        <end position="96"/>
    </location>
</feature>
<feature type="compositionally biased region" description="Polar residues" evidence="1">
    <location>
        <begin position="304"/>
        <end position="315"/>
    </location>
</feature>
<evidence type="ECO:0000313" key="3">
    <source>
        <dbReference type="Proteomes" id="UP000799750"/>
    </source>
</evidence>
<feature type="region of interest" description="Disordered" evidence="1">
    <location>
        <begin position="535"/>
        <end position="572"/>
    </location>
</feature>
<reference evidence="2" key="1">
    <citation type="journal article" date="2020" name="Stud. Mycol.">
        <title>101 Dothideomycetes genomes: a test case for predicting lifestyles and emergence of pathogens.</title>
        <authorList>
            <person name="Haridas S."/>
            <person name="Albert R."/>
            <person name="Binder M."/>
            <person name="Bloem J."/>
            <person name="Labutti K."/>
            <person name="Salamov A."/>
            <person name="Andreopoulos B."/>
            <person name="Baker S."/>
            <person name="Barry K."/>
            <person name="Bills G."/>
            <person name="Bluhm B."/>
            <person name="Cannon C."/>
            <person name="Castanera R."/>
            <person name="Culley D."/>
            <person name="Daum C."/>
            <person name="Ezra D."/>
            <person name="Gonzalez J."/>
            <person name="Henrissat B."/>
            <person name="Kuo A."/>
            <person name="Liang C."/>
            <person name="Lipzen A."/>
            <person name="Lutzoni F."/>
            <person name="Magnuson J."/>
            <person name="Mondo S."/>
            <person name="Nolan M."/>
            <person name="Ohm R."/>
            <person name="Pangilinan J."/>
            <person name="Park H.-J."/>
            <person name="Ramirez L."/>
            <person name="Alfaro M."/>
            <person name="Sun H."/>
            <person name="Tritt A."/>
            <person name="Yoshinaga Y."/>
            <person name="Zwiers L.-H."/>
            <person name="Turgeon B."/>
            <person name="Goodwin S."/>
            <person name="Spatafora J."/>
            <person name="Crous P."/>
            <person name="Grigoriev I."/>
        </authorList>
    </citation>
    <scope>NUCLEOTIDE SEQUENCE</scope>
    <source>
        <strain evidence="2">CBS 269.34</strain>
    </source>
</reference>
<feature type="compositionally biased region" description="Pro residues" evidence="1">
    <location>
        <begin position="226"/>
        <end position="236"/>
    </location>
</feature>
<feature type="compositionally biased region" description="Basic and acidic residues" evidence="1">
    <location>
        <begin position="642"/>
        <end position="651"/>
    </location>
</feature>
<feature type="region of interest" description="Disordered" evidence="1">
    <location>
        <begin position="626"/>
        <end position="676"/>
    </location>
</feature>
<feature type="compositionally biased region" description="Pro residues" evidence="1">
    <location>
        <begin position="264"/>
        <end position="278"/>
    </location>
</feature>
<evidence type="ECO:0000313" key="2">
    <source>
        <dbReference type="EMBL" id="KAF2492980.1"/>
    </source>
</evidence>
<feature type="compositionally biased region" description="Polar residues" evidence="1">
    <location>
        <begin position="64"/>
        <end position="75"/>
    </location>
</feature>
<feature type="compositionally biased region" description="Low complexity" evidence="1">
    <location>
        <begin position="404"/>
        <end position="424"/>
    </location>
</feature>
<feature type="compositionally biased region" description="Pro residues" evidence="1">
    <location>
        <begin position="167"/>
        <end position="182"/>
    </location>
</feature>
<organism evidence="2 3">
    <name type="scientific">Lophium mytilinum</name>
    <dbReference type="NCBI Taxonomy" id="390894"/>
    <lineage>
        <taxon>Eukaryota</taxon>
        <taxon>Fungi</taxon>
        <taxon>Dikarya</taxon>
        <taxon>Ascomycota</taxon>
        <taxon>Pezizomycotina</taxon>
        <taxon>Dothideomycetes</taxon>
        <taxon>Pleosporomycetidae</taxon>
        <taxon>Mytilinidiales</taxon>
        <taxon>Mytilinidiaceae</taxon>
        <taxon>Lophium</taxon>
    </lineage>
</organism>
<feature type="compositionally biased region" description="Basic and acidic residues" evidence="1">
    <location>
        <begin position="380"/>
        <end position="399"/>
    </location>
</feature>
<evidence type="ECO:0000256" key="1">
    <source>
        <dbReference type="SAM" id="MobiDB-lite"/>
    </source>
</evidence>
<feature type="compositionally biased region" description="Polar residues" evidence="1">
    <location>
        <begin position="282"/>
        <end position="297"/>
    </location>
</feature>